<dbReference type="InterPro" id="IPR011701">
    <property type="entry name" value="MFS"/>
</dbReference>
<feature type="transmembrane region" description="Helical" evidence="7">
    <location>
        <begin position="623"/>
        <end position="648"/>
    </location>
</feature>
<evidence type="ECO:0000313" key="8">
    <source>
        <dbReference type="EMBL" id="KAL3775910.1"/>
    </source>
</evidence>
<proteinExistence type="predicted"/>
<dbReference type="EMBL" id="JALLPJ020001127">
    <property type="protein sequence ID" value="KAL3775910.1"/>
    <property type="molecule type" value="Genomic_DNA"/>
</dbReference>
<feature type="transmembrane region" description="Helical" evidence="7">
    <location>
        <begin position="341"/>
        <end position="359"/>
    </location>
</feature>
<evidence type="ECO:0000256" key="2">
    <source>
        <dbReference type="ARBA" id="ARBA00022448"/>
    </source>
</evidence>
<dbReference type="GO" id="GO:0016020">
    <property type="term" value="C:membrane"/>
    <property type="evidence" value="ECO:0007669"/>
    <property type="project" value="UniProtKB-SubCell"/>
</dbReference>
<accession>A0ABD3NJ26</accession>
<feature type="region of interest" description="Disordered" evidence="6">
    <location>
        <begin position="1"/>
        <end position="22"/>
    </location>
</feature>
<evidence type="ECO:0008006" key="10">
    <source>
        <dbReference type="Google" id="ProtNLM"/>
    </source>
</evidence>
<keyword evidence="4 7" id="KW-1133">Transmembrane helix</keyword>
<dbReference type="SUPFAM" id="SSF103473">
    <property type="entry name" value="MFS general substrate transporter"/>
    <property type="match status" value="1"/>
</dbReference>
<comment type="subcellular location">
    <subcellularLocation>
        <location evidence="1">Membrane</location>
        <topology evidence="1">Multi-pass membrane protein</topology>
    </subcellularLocation>
</comment>
<evidence type="ECO:0000256" key="7">
    <source>
        <dbReference type="SAM" id="Phobius"/>
    </source>
</evidence>
<feature type="transmembrane region" description="Helical" evidence="7">
    <location>
        <begin position="450"/>
        <end position="473"/>
    </location>
</feature>
<comment type="caution">
    <text evidence="8">The sequence shown here is derived from an EMBL/GenBank/DDBJ whole genome shotgun (WGS) entry which is preliminary data.</text>
</comment>
<feature type="transmembrane region" description="Helical" evidence="7">
    <location>
        <begin position="518"/>
        <end position="538"/>
    </location>
</feature>
<dbReference type="AlphaFoldDB" id="A0ABD3NJ26"/>
<dbReference type="InterPro" id="IPR036259">
    <property type="entry name" value="MFS_trans_sf"/>
</dbReference>
<feature type="transmembrane region" description="Helical" evidence="7">
    <location>
        <begin position="550"/>
        <end position="571"/>
    </location>
</feature>
<name>A0ABD3NJ26_9STRA</name>
<evidence type="ECO:0000256" key="6">
    <source>
        <dbReference type="SAM" id="MobiDB-lite"/>
    </source>
</evidence>
<dbReference type="PANTHER" id="PTHR23502:SF132">
    <property type="entry name" value="POLYAMINE TRANSPORTER 2-RELATED"/>
    <property type="match status" value="1"/>
</dbReference>
<feature type="compositionally biased region" description="Polar residues" evidence="6">
    <location>
        <begin position="82"/>
        <end position="107"/>
    </location>
</feature>
<feature type="transmembrane region" description="Helical" evidence="7">
    <location>
        <begin position="591"/>
        <end position="611"/>
    </location>
</feature>
<protein>
    <recommendedName>
        <fullName evidence="10">Major facilitator superfamily (MFS) profile domain-containing protein</fullName>
    </recommendedName>
</protein>
<feature type="transmembrane region" description="Helical" evidence="7">
    <location>
        <begin position="263"/>
        <end position="288"/>
    </location>
</feature>
<keyword evidence="5 7" id="KW-0472">Membrane</keyword>
<dbReference type="Proteomes" id="UP001530400">
    <property type="component" value="Unassembled WGS sequence"/>
</dbReference>
<keyword evidence="3 7" id="KW-0812">Transmembrane</keyword>
<evidence type="ECO:0000313" key="9">
    <source>
        <dbReference type="Proteomes" id="UP001530400"/>
    </source>
</evidence>
<feature type="transmembrane region" description="Helical" evidence="7">
    <location>
        <begin position="379"/>
        <end position="400"/>
    </location>
</feature>
<dbReference type="CDD" id="cd06174">
    <property type="entry name" value="MFS"/>
    <property type="match status" value="1"/>
</dbReference>
<sequence>MVKAFHSYTIRRPRPEDHNTNNFVPSQEMSLDDFYNNHVGTPIQEVYDVDPFDVNSTSEYTTQSQRERTNATAFRRRHPIDDNTQLRSDNYNSFGNDNTQHPNNVHMQPSRESKSKPNNLTWNKLNTTLFIGHALLSAATSIPLTLVPTMARSLAVSTDEQWTYYTFDNGQTSLEVYDENGTRKWWIPFQIRTRNKQNNGTASGFASRLAVVGMFAQSLGKFINGPLVDISGARRLLVIYGTCTFLALIGLKHSYTAGGAIACCALVEFFSSVFWPCAIVVLGAHYGISDVSRGGSGPSDGRFERGVNVTSIASRCGSLLAMPLSSLLLKWSSFTWRDIAGLASMSALSGVAVLFFFLTDSPGKLHDPQNPIRMIPQSWPFNVTVSEKIIIYVTCAFNTVMPSLRTVLGSRVFWMLAAAHSGATMVKSSERILGTYYVDTSYGMSTEGKAGAMTVFLPLGMLGGLVLGGRAFARAADEERAIEDTKKYTNTRPQYNPGVEPDISTLFINATQLRPKNMIAFLYCLAICMCYMLSFLAMPFIRRALVLPEIVLILQVLVSMGLGAGVAVQYYHIPVVVGATYGHNRGLYQSYTDGVAAFVSSIVWRLVGSAVEEGDPESYGWAYGWAAVALLLILCGTLMIAIMEVYFVGGGWRHHLIHYDRRLDESFPSELPKDCSWMEDEIMSTGLSLEDTSITRHGGIRNLSTSAYEFISPQRPSRMRQSFLTIVDSRDEEDASRVREADLLGIDDDGSILHPMRDSTKQDFYSTLSNQKLVHPPRPFDAESSTEISGEYLSFAGMKEPAKKCQLTFTKSEDETSVRATSTFDYPESTVEDANTGMYSSRDNREAKTPSPIESFSL</sequence>
<feature type="region of interest" description="Disordered" evidence="6">
    <location>
        <begin position="810"/>
        <end position="858"/>
    </location>
</feature>
<reference evidence="8 9" key="1">
    <citation type="submission" date="2024-10" db="EMBL/GenBank/DDBJ databases">
        <title>Updated reference genomes for cyclostephanoid diatoms.</title>
        <authorList>
            <person name="Roberts W.R."/>
            <person name="Alverson A.J."/>
        </authorList>
    </citation>
    <scope>NUCLEOTIDE SEQUENCE [LARGE SCALE GENOMIC DNA]</scope>
    <source>
        <strain evidence="8 9">AJA010-31</strain>
    </source>
</reference>
<organism evidence="8 9">
    <name type="scientific">Cyclotella atomus</name>
    <dbReference type="NCBI Taxonomy" id="382360"/>
    <lineage>
        <taxon>Eukaryota</taxon>
        <taxon>Sar</taxon>
        <taxon>Stramenopiles</taxon>
        <taxon>Ochrophyta</taxon>
        <taxon>Bacillariophyta</taxon>
        <taxon>Coscinodiscophyceae</taxon>
        <taxon>Thalassiosirophycidae</taxon>
        <taxon>Stephanodiscales</taxon>
        <taxon>Stephanodiscaceae</taxon>
        <taxon>Cyclotella</taxon>
    </lineage>
</organism>
<evidence type="ECO:0000256" key="4">
    <source>
        <dbReference type="ARBA" id="ARBA00022989"/>
    </source>
</evidence>
<dbReference type="Gene3D" id="1.20.1250.20">
    <property type="entry name" value="MFS general substrate transporter like domains"/>
    <property type="match status" value="1"/>
</dbReference>
<keyword evidence="9" id="KW-1185">Reference proteome</keyword>
<feature type="transmembrane region" description="Helical" evidence="7">
    <location>
        <begin position="232"/>
        <end position="251"/>
    </location>
</feature>
<feature type="region of interest" description="Disordered" evidence="6">
    <location>
        <begin position="77"/>
        <end position="118"/>
    </location>
</feature>
<evidence type="ECO:0000256" key="5">
    <source>
        <dbReference type="ARBA" id="ARBA00023136"/>
    </source>
</evidence>
<dbReference type="Pfam" id="PF07690">
    <property type="entry name" value="MFS_1"/>
    <property type="match status" value="1"/>
</dbReference>
<evidence type="ECO:0000256" key="3">
    <source>
        <dbReference type="ARBA" id="ARBA00022692"/>
    </source>
</evidence>
<gene>
    <name evidence="8" type="ORF">ACHAWO_012557</name>
</gene>
<dbReference type="PANTHER" id="PTHR23502">
    <property type="entry name" value="MAJOR FACILITATOR SUPERFAMILY"/>
    <property type="match status" value="1"/>
</dbReference>
<keyword evidence="2" id="KW-0813">Transport</keyword>
<evidence type="ECO:0000256" key="1">
    <source>
        <dbReference type="ARBA" id="ARBA00004141"/>
    </source>
</evidence>